<keyword evidence="1 5" id="KW-0963">Cytoplasm</keyword>
<dbReference type="InterPro" id="IPR005227">
    <property type="entry name" value="YqgF"/>
</dbReference>
<evidence type="ECO:0000256" key="5">
    <source>
        <dbReference type="HAMAP-Rule" id="MF_00651"/>
    </source>
</evidence>
<dbReference type="GO" id="GO:0005829">
    <property type="term" value="C:cytosol"/>
    <property type="evidence" value="ECO:0007669"/>
    <property type="project" value="TreeGrafter"/>
</dbReference>
<dbReference type="STRING" id="525245.HMPREF0044_1321"/>
<evidence type="ECO:0000313" key="8">
    <source>
        <dbReference type="Proteomes" id="UP000010301"/>
    </source>
</evidence>
<evidence type="ECO:0000256" key="3">
    <source>
        <dbReference type="ARBA" id="ARBA00022722"/>
    </source>
</evidence>
<comment type="function">
    <text evidence="5">Could be a nuclease involved in processing of the 5'-end of pre-16S rRNA.</text>
</comment>
<dbReference type="SMART" id="SM00732">
    <property type="entry name" value="YqgFc"/>
    <property type="match status" value="1"/>
</dbReference>
<dbReference type="GO" id="GO:0000967">
    <property type="term" value="P:rRNA 5'-end processing"/>
    <property type="evidence" value="ECO:0007669"/>
    <property type="project" value="UniProtKB-UniRule"/>
</dbReference>
<dbReference type="CDD" id="cd16964">
    <property type="entry name" value="YqgF"/>
    <property type="match status" value="1"/>
</dbReference>
<dbReference type="HAMAP" id="MF_00651">
    <property type="entry name" value="Nuclease_YqgF"/>
    <property type="match status" value="1"/>
</dbReference>
<dbReference type="InterPro" id="IPR006641">
    <property type="entry name" value="YqgF/RNaseH-like_dom"/>
</dbReference>
<protein>
    <recommendedName>
        <fullName evidence="5">Putative pre-16S rRNA nuclease</fullName>
        <ecNumber evidence="5">3.1.-.-</ecNumber>
    </recommendedName>
</protein>
<dbReference type="NCBIfam" id="TIGR00250">
    <property type="entry name" value="RNAse_H_YqgF"/>
    <property type="match status" value="1"/>
</dbReference>
<keyword evidence="4 5" id="KW-0378">Hydrolase</keyword>
<organism evidence="7 8">
    <name type="scientific">Gleimia coleocanis DSM 15436</name>
    <dbReference type="NCBI Taxonomy" id="525245"/>
    <lineage>
        <taxon>Bacteria</taxon>
        <taxon>Bacillati</taxon>
        <taxon>Actinomycetota</taxon>
        <taxon>Actinomycetes</taxon>
        <taxon>Actinomycetales</taxon>
        <taxon>Actinomycetaceae</taxon>
        <taxon>Gleimia</taxon>
    </lineage>
</organism>
<dbReference type="OrthoDB" id="9790539at2"/>
<evidence type="ECO:0000256" key="4">
    <source>
        <dbReference type="ARBA" id="ARBA00022801"/>
    </source>
</evidence>
<name>C0W1N1_9ACTO</name>
<dbReference type="PANTHER" id="PTHR33317:SF4">
    <property type="entry name" value="POLYNUCLEOTIDYL TRANSFERASE, RIBONUCLEASE H-LIKE SUPERFAMILY PROTEIN"/>
    <property type="match status" value="1"/>
</dbReference>
<dbReference type="Pfam" id="PF03652">
    <property type="entry name" value="RuvX"/>
    <property type="match status" value="1"/>
</dbReference>
<comment type="caution">
    <text evidence="7">The sequence shown here is derived from an EMBL/GenBank/DDBJ whole genome shotgun (WGS) entry which is preliminary data.</text>
</comment>
<dbReference type="SUPFAM" id="SSF53098">
    <property type="entry name" value="Ribonuclease H-like"/>
    <property type="match status" value="1"/>
</dbReference>
<evidence type="ECO:0000313" key="7">
    <source>
        <dbReference type="EMBL" id="EEH63397.1"/>
    </source>
</evidence>
<reference evidence="7 8" key="1">
    <citation type="submission" date="2009-01" db="EMBL/GenBank/DDBJ databases">
        <authorList>
            <person name="Qin X."/>
            <person name="Bachman B."/>
            <person name="Battles P."/>
            <person name="Bell A."/>
            <person name="Bess C."/>
            <person name="Bickham C."/>
            <person name="Chaboub L."/>
            <person name="Chen D."/>
            <person name="Coyle M."/>
            <person name="Deiros D.R."/>
            <person name="Dinh H."/>
            <person name="Forbes L."/>
            <person name="Fowler G."/>
            <person name="Francisco L."/>
            <person name="Fu Q."/>
            <person name="Gubbala S."/>
            <person name="Hale W."/>
            <person name="Han Y."/>
            <person name="Hemphill L."/>
            <person name="Highlander S.K."/>
            <person name="Hirani K."/>
            <person name="Hogues M."/>
            <person name="Jackson L."/>
            <person name="Jakkamsetti A."/>
            <person name="Javaid M."/>
            <person name="Jiang H."/>
            <person name="Korchina V."/>
            <person name="Kovar C."/>
            <person name="Lara F."/>
            <person name="Lee S."/>
            <person name="Mata R."/>
            <person name="Mathew T."/>
            <person name="Moen C."/>
            <person name="Morales K."/>
            <person name="Munidasa M."/>
            <person name="Nazareth L."/>
            <person name="Ngo R."/>
            <person name="Nguyen L."/>
            <person name="Okwuonu G."/>
            <person name="Ongeri F."/>
            <person name="Patil S."/>
            <person name="Petrosino J."/>
            <person name="Pham C."/>
            <person name="Pham P."/>
            <person name="Pu L.-L."/>
            <person name="Puazo M."/>
            <person name="Raj R."/>
            <person name="Reid J."/>
            <person name="Rouhana J."/>
            <person name="Saada N."/>
            <person name="Shang Y."/>
            <person name="Simmons D."/>
            <person name="Thornton R."/>
            <person name="Warren J."/>
            <person name="Weissenberger G."/>
            <person name="Zhang J."/>
            <person name="Zhang L."/>
            <person name="Zhou C."/>
            <person name="Zhu D."/>
            <person name="Muzny D."/>
            <person name="Worley K."/>
            <person name="Gibbs R."/>
        </authorList>
    </citation>
    <scope>NUCLEOTIDE SEQUENCE [LARGE SCALE GENOMIC DNA]</scope>
    <source>
        <strain evidence="7 8">DSM 15436</strain>
    </source>
</reference>
<accession>C0W1N1</accession>
<dbReference type="Gene3D" id="3.30.420.140">
    <property type="entry name" value="YqgF/RNase H-like domain"/>
    <property type="match status" value="1"/>
</dbReference>
<comment type="similarity">
    <text evidence="5">Belongs to the YqgF HJR family.</text>
</comment>
<dbReference type="InterPro" id="IPR037027">
    <property type="entry name" value="YqgF/RNaseH-like_dom_sf"/>
</dbReference>
<gene>
    <name evidence="7" type="ORF">HMPREF0044_1321</name>
</gene>
<evidence type="ECO:0000256" key="2">
    <source>
        <dbReference type="ARBA" id="ARBA00022517"/>
    </source>
</evidence>
<dbReference type="Proteomes" id="UP000010301">
    <property type="component" value="Unassembled WGS sequence"/>
</dbReference>
<dbReference type="GO" id="GO:0016788">
    <property type="term" value="F:hydrolase activity, acting on ester bonds"/>
    <property type="evidence" value="ECO:0007669"/>
    <property type="project" value="UniProtKB-UniRule"/>
</dbReference>
<dbReference type="eggNOG" id="COG0816">
    <property type="taxonomic scope" value="Bacteria"/>
</dbReference>
<keyword evidence="2 5" id="KW-0690">Ribosome biogenesis</keyword>
<evidence type="ECO:0000259" key="6">
    <source>
        <dbReference type="SMART" id="SM00732"/>
    </source>
</evidence>
<evidence type="ECO:0000256" key="1">
    <source>
        <dbReference type="ARBA" id="ARBA00022490"/>
    </source>
</evidence>
<dbReference type="GO" id="GO:0004518">
    <property type="term" value="F:nuclease activity"/>
    <property type="evidence" value="ECO:0007669"/>
    <property type="project" value="UniProtKB-KW"/>
</dbReference>
<keyword evidence="3 5" id="KW-0540">Nuclease</keyword>
<sequence>MFRSGVRIGVDYGKSRIGVAVTDPSGKISFPHTTLQFSPYGVHLDELLNLIVEKQAIEVVIGMPVHLNGKEGSSAEFVRDFANELAVEIPDIRVCLMDERLTTNQAHAGLSEMGVDNRARKNKIDQLAASIILENAIETELRTETPPGETVEVKN</sequence>
<keyword evidence="8" id="KW-1185">Reference proteome</keyword>
<dbReference type="EC" id="3.1.-.-" evidence="5"/>
<dbReference type="PANTHER" id="PTHR33317">
    <property type="entry name" value="POLYNUCLEOTIDYL TRANSFERASE, RIBONUCLEASE H-LIKE SUPERFAMILY PROTEIN"/>
    <property type="match status" value="1"/>
</dbReference>
<feature type="domain" description="YqgF/RNase H-like" evidence="6">
    <location>
        <begin position="5"/>
        <end position="106"/>
    </location>
</feature>
<proteinExistence type="inferred from homology"/>
<dbReference type="EMBL" id="ACFG01000034">
    <property type="protein sequence ID" value="EEH63397.1"/>
    <property type="molecule type" value="Genomic_DNA"/>
</dbReference>
<dbReference type="HOGENOM" id="CLU_098240_2_2_11"/>
<dbReference type="AlphaFoldDB" id="C0W1N1"/>
<dbReference type="InterPro" id="IPR012337">
    <property type="entry name" value="RNaseH-like_sf"/>
</dbReference>
<comment type="subcellular location">
    <subcellularLocation>
        <location evidence="5">Cytoplasm</location>
    </subcellularLocation>
</comment>